<dbReference type="GO" id="GO:0008610">
    <property type="term" value="P:lipid biosynthetic process"/>
    <property type="evidence" value="ECO:0007669"/>
    <property type="project" value="UniProtKB-ARBA"/>
</dbReference>
<keyword evidence="4" id="KW-1185">Reference proteome</keyword>
<protein>
    <recommendedName>
        <fullName evidence="2">Condensation domain-containing protein</fullName>
    </recommendedName>
</protein>
<dbReference type="InterPro" id="IPR023213">
    <property type="entry name" value="CAT-like_dom_sf"/>
</dbReference>
<evidence type="ECO:0000256" key="1">
    <source>
        <dbReference type="SAM" id="Phobius"/>
    </source>
</evidence>
<evidence type="ECO:0000313" key="4">
    <source>
        <dbReference type="Proteomes" id="UP000430670"/>
    </source>
</evidence>
<name>A0A6I3SIZ8_HELMO</name>
<dbReference type="PANTHER" id="PTHR28037:SF1">
    <property type="entry name" value="ALCOHOL O-ACETYLTRANSFERASE 1-RELATED"/>
    <property type="match status" value="1"/>
</dbReference>
<organism evidence="3 4">
    <name type="scientific">Heliobacterium mobile</name>
    <name type="common">Heliobacillus mobilis</name>
    <dbReference type="NCBI Taxonomy" id="28064"/>
    <lineage>
        <taxon>Bacteria</taxon>
        <taxon>Bacillati</taxon>
        <taxon>Bacillota</taxon>
        <taxon>Clostridia</taxon>
        <taxon>Eubacteriales</taxon>
        <taxon>Heliobacteriaceae</taxon>
        <taxon>Heliobacterium</taxon>
    </lineage>
</organism>
<dbReference type="SUPFAM" id="SSF52777">
    <property type="entry name" value="CoA-dependent acyltransferases"/>
    <property type="match status" value="2"/>
</dbReference>
<dbReference type="InterPro" id="IPR052058">
    <property type="entry name" value="Alcohol_O-acetyltransferase"/>
</dbReference>
<reference evidence="3 4" key="1">
    <citation type="submission" date="2019-11" db="EMBL/GenBank/DDBJ databases">
        <title>Whole-genome sequence of a the green, strictly anaerobic photosynthetic bacterium Heliobacillus mobilis DSM 6151.</title>
        <authorList>
            <person name="Kyndt J.A."/>
            <person name="Meyer T.E."/>
        </authorList>
    </citation>
    <scope>NUCLEOTIDE SEQUENCE [LARGE SCALE GENOMIC DNA]</scope>
    <source>
        <strain evidence="3 4">DSM 6151</strain>
    </source>
</reference>
<keyword evidence="1" id="KW-0472">Membrane</keyword>
<evidence type="ECO:0000313" key="3">
    <source>
        <dbReference type="EMBL" id="MTV48830.1"/>
    </source>
</evidence>
<sequence length="496" mass="56097">MVHSCLSLLPFFVLKCTIDILILLIPYCKLTRSHAREALLMADVQASLRMPASASDLFNYISRYIGCNHQIHCILKVNGLVDVTLLRKSLTLAIEAEPVLRCRFVEQDPFSFWEQYDDIDSIELCSLVETDQTEAELHRFVNAPVDSYRDPQIQIRILRSGPSDLLCFKIDHACSDAGGLKACVSLIASMYNRLCIDPAYKLEHKKVGNRDQSQLFPHLNISDVKEAWERQPNRSRSTILSFPFRSDDNVTPEFVTTPFDPIHFHKLRRYAHQKGVTLNDILLTALYRTLFATTDPPAGRLIPLQVTVDLRQFLPIKQADAICNLSGIITPMIERVSGESFSDTLMKVSTMMQELKRFAPGIRSVLLSEIYGRLGFREYYDWLMSGWNRSVETKSYPPIFSNIGKISDGKIHFGALEVTDGYMIGPALCTPGSLIAASTYQDRLTLAMAFYEPAISRNRVAQFFDSMIREIYLAIGAQPAQVPVRKSVIAYNLSAY</sequence>
<keyword evidence="1" id="KW-1133">Transmembrane helix</keyword>
<feature type="domain" description="Condensation" evidence="2">
    <location>
        <begin position="73"/>
        <end position="290"/>
    </location>
</feature>
<dbReference type="Proteomes" id="UP000430670">
    <property type="component" value="Unassembled WGS sequence"/>
</dbReference>
<keyword evidence="1" id="KW-0812">Transmembrane</keyword>
<proteinExistence type="predicted"/>
<dbReference type="Pfam" id="PF00668">
    <property type="entry name" value="Condensation"/>
    <property type="match status" value="1"/>
</dbReference>
<dbReference type="Gene3D" id="3.30.559.10">
    <property type="entry name" value="Chloramphenicol acetyltransferase-like domain"/>
    <property type="match status" value="1"/>
</dbReference>
<dbReference type="PANTHER" id="PTHR28037">
    <property type="entry name" value="ALCOHOL O-ACETYLTRANSFERASE 1-RELATED"/>
    <property type="match status" value="1"/>
</dbReference>
<dbReference type="InterPro" id="IPR001242">
    <property type="entry name" value="Condensation_dom"/>
</dbReference>
<dbReference type="OrthoDB" id="7321121at2"/>
<dbReference type="EMBL" id="WNKU01000006">
    <property type="protein sequence ID" value="MTV48830.1"/>
    <property type="molecule type" value="Genomic_DNA"/>
</dbReference>
<comment type="caution">
    <text evidence="3">The sequence shown here is derived from an EMBL/GenBank/DDBJ whole genome shotgun (WGS) entry which is preliminary data.</text>
</comment>
<evidence type="ECO:0000259" key="2">
    <source>
        <dbReference type="Pfam" id="PF00668"/>
    </source>
</evidence>
<dbReference type="GO" id="GO:0003824">
    <property type="term" value="F:catalytic activity"/>
    <property type="evidence" value="ECO:0007669"/>
    <property type="project" value="InterPro"/>
</dbReference>
<dbReference type="Gene3D" id="3.30.559.30">
    <property type="entry name" value="Nonribosomal peptide synthetase, condensation domain"/>
    <property type="match status" value="1"/>
</dbReference>
<dbReference type="AlphaFoldDB" id="A0A6I3SIZ8"/>
<accession>A0A6I3SIZ8</accession>
<feature type="transmembrane region" description="Helical" evidence="1">
    <location>
        <begin position="6"/>
        <end position="27"/>
    </location>
</feature>
<gene>
    <name evidence="3" type="ORF">GJ688_07525</name>
</gene>